<protein>
    <submittedName>
        <fullName evidence="2">Uncharacterized protein</fullName>
    </submittedName>
</protein>
<organism evidence="2 3">
    <name type="scientific">candidate division MSBL1 archaeon SCGC-AAA259E19</name>
    <dbReference type="NCBI Taxonomy" id="1698264"/>
    <lineage>
        <taxon>Archaea</taxon>
        <taxon>Methanobacteriati</taxon>
        <taxon>Methanobacteriota</taxon>
        <taxon>candidate division MSBL1</taxon>
    </lineage>
</organism>
<reference evidence="2 3" key="1">
    <citation type="journal article" date="2016" name="Sci. Rep.">
        <title>Metabolic traits of an uncultured archaeal lineage -MSBL1- from brine pools of the Red Sea.</title>
        <authorList>
            <person name="Mwirichia R."/>
            <person name="Alam I."/>
            <person name="Rashid M."/>
            <person name="Vinu M."/>
            <person name="Ba-Alawi W."/>
            <person name="Anthony Kamau A."/>
            <person name="Kamanda Ngugi D."/>
            <person name="Goker M."/>
            <person name="Klenk H.P."/>
            <person name="Bajic V."/>
            <person name="Stingl U."/>
        </authorList>
    </citation>
    <scope>NUCLEOTIDE SEQUENCE [LARGE SCALE GENOMIC DNA]</scope>
    <source>
        <strain evidence="2">SCGC-AAA259E19</strain>
    </source>
</reference>
<evidence type="ECO:0000256" key="1">
    <source>
        <dbReference type="SAM" id="Phobius"/>
    </source>
</evidence>
<comment type="caution">
    <text evidence="2">The sequence shown here is derived from an EMBL/GenBank/DDBJ whole genome shotgun (WGS) entry which is preliminary data.</text>
</comment>
<proteinExistence type="predicted"/>
<dbReference type="Proteomes" id="UP000070284">
    <property type="component" value="Unassembled WGS sequence"/>
</dbReference>
<name>A0A133UMN9_9EURY</name>
<sequence>MTDDGGATSSVPATITVNEVSEEGFLWTVVAVVISVLVIGMVLGWLWRTGRLASMTSSGQGGL</sequence>
<evidence type="ECO:0000313" key="3">
    <source>
        <dbReference type="Proteomes" id="UP000070284"/>
    </source>
</evidence>
<keyword evidence="1" id="KW-0472">Membrane</keyword>
<feature type="transmembrane region" description="Helical" evidence="1">
    <location>
        <begin position="25"/>
        <end position="47"/>
    </location>
</feature>
<evidence type="ECO:0000313" key="2">
    <source>
        <dbReference type="EMBL" id="KXA95390.1"/>
    </source>
</evidence>
<keyword evidence="1" id="KW-1133">Transmembrane helix</keyword>
<dbReference type="AlphaFoldDB" id="A0A133UMN9"/>
<accession>A0A133UMN9</accession>
<dbReference type="EMBL" id="LHXO01000016">
    <property type="protein sequence ID" value="KXA95390.1"/>
    <property type="molecule type" value="Genomic_DNA"/>
</dbReference>
<keyword evidence="3" id="KW-1185">Reference proteome</keyword>
<keyword evidence="1" id="KW-0812">Transmembrane</keyword>
<gene>
    <name evidence="2" type="ORF">AKJ65_01920</name>
</gene>